<protein>
    <submittedName>
        <fullName evidence="1">Uncharacterized protein</fullName>
    </submittedName>
</protein>
<sequence>MVKFVADSPFNIFHRTKRKTLKNFSNSHIIATANFDKSENYTSRALRLRANSKGDDCESKPIDILKARKNEDSYKSKLKTKAYEYWRNVLRNQWLLALQGIVIVTVILNMGTWIGHECKGDIVEDGLIVLWHTIIERLQETIIDMKAELQPCYHVEMDAQQKRRASLLRRKRIFMSV</sequence>
<comment type="caution">
    <text evidence="1">The sequence shown here is derived from an EMBL/GenBank/DDBJ whole genome shotgun (WGS) entry which is preliminary data.</text>
</comment>
<gene>
    <name evidence="1" type="ORF">PUN28_001774</name>
</gene>
<evidence type="ECO:0000313" key="2">
    <source>
        <dbReference type="Proteomes" id="UP001430953"/>
    </source>
</evidence>
<evidence type="ECO:0000313" key="1">
    <source>
        <dbReference type="EMBL" id="KAL0129744.1"/>
    </source>
</evidence>
<dbReference type="EMBL" id="JADYXP020000002">
    <property type="protein sequence ID" value="KAL0129744.1"/>
    <property type="molecule type" value="Genomic_DNA"/>
</dbReference>
<reference evidence="1 2" key="1">
    <citation type="submission" date="2023-03" db="EMBL/GenBank/DDBJ databases">
        <title>High recombination rates correlate with genetic variation in Cardiocondyla obscurior ants.</title>
        <authorList>
            <person name="Errbii M."/>
        </authorList>
    </citation>
    <scope>NUCLEOTIDE SEQUENCE [LARGE SCALE GENOMIC DNA]</scope>
    <source>
        <strain evidence="1">Alpha-2009</strain>
        <tissue evidence="1">Whole body</tissue>
    </source>
</reference>
<dbReference type="AlphaFoldDB" id="A0AAW2GR79"/>
<dbReference type="Proteomes" id="UP001430953">
    <property type="component" value="Unassembled WGS sequence"/>
</dbReference>
<name>A0AAW2GR79_9HYME</name>
<organism evidence="1 2">
    <name type="scientific">Cardiocondyla obscurior</name>
    <dbReference type="NCBI Taxonomy" id="286306"/>
    <lineage>
        <taxon>Eukaryota</taxon>
        <taxon>Metazoa</taxon>
        <taxon>Ecdysozoa</taxon>
        <taxon>Arthropoda</taxon>
        <taxon>Hexapoda</taxon>
        <taxon>Insecta</taxon>
        <taxon>Pterygota</taxon>
        <taxon>Neoptera</taxon>
        <taxon>Endopterygota</taxon>
        <taxon>Hymenoptera</taxon>
        <taxon>Apocrita</taxon>
        <taxon>Aculeata</taxon>
        <taxon>Formicoidea</taxon>
        <taxon>Formicidae</taxon>
        <taxon>Myrmicinae</taxon>
        <taxon>Cardiocondyla</taxon>
    </lineage>
</organism>
<keyword evidence="2" id="KW-1185">Reference proteome</keyword>
<proteinExistence type="predicted"/>
<accession>A0AAW2GR79</accession>